<protein>
    <submittedName>
        <fullName evidence="2">Uncharacterized protein</fullName>
    </submittedName>
</protein>
<dbReference type="EMBL" id="FZOU01000001">
    <property type="protein sequence ID" value="SNS35104.1"/>
    <property type="molecule type" value="Genomic_DNA"/>
</dbReference>
<dbReference type="RefSeq" id="WP_089406893.1">
    <property type="nucleotide sequence ID" value="NZ_FZOU01000001.1"/>
</dbReference>
<feature type="transmembrane region" description="Helical" evidence="1">
    <location>
        <begin position="216"/>
        <end position="236"/>
    </location>
</feature>
<evidence type="ECO:0000256" key="1">
    <source>
        <dbReference type="SAM" id="Phobius"/>
    </source>
</evidence>
<feature type="transmembrane region" description="Helical" evidence="1">
    <location>
        <begin position="113"/>
        <end position="136"/>
    </location>
</feature>
<gene>
    <name evidence="2" type="ORF">SAMN05421770_101616</name>
</gene>
<sequence length="318" mass="35430">MEFELIERYLQAVGQYLPAKRREDVLAELRANLMARVEDSEQEHGRPLTQMELAEILREHGRPAVVAARYQAQQHLIGPAIFPFYWLAVRKALPPIVLVVAISQALLARDVGAALHGLPLTILVVWAGITLAFAAFEASWTRFGSRLPEWDPRDLPALQRQPQRQSRANRIADAVVSALFVAWLIEAPNQPWLILGPGAALLHGQPLALAPEWRLFYWQIVALLLCRLGLKVVTLFTATRAWHRVLDLAIQGFGIIVLATVIGMRHYFIATGPGQSLLSAYALNRWISLGFHIALAISFASLVWNLWKGRRDGGAVSA</sequence>
<dbReference type="AlphaFoldDB" id="A0A239DU68"/>
<feature type="transmembrane region" description="Helical" evidence="1">
    <location>
        <begin position="248"/>
        <end position="269"/>
    </location>
</feature>
<keyword evidence="1" id="KW-0472">Membrane</keyword>
<evidence type="ECO:0000313" key="3">
    <source>
        <dbReference type="Proteomes" id="UP000198356"/>
    </source>
</evidence>
<keyword evidence="1" id="KW-1133">Transmembrane helix</keyword>
<dbReference type="Proteomes" id="UP000198356">
    <property type="component" value="Unassembled WGS sequence"/>
</dbReference>
<proteinExistence type="predicted"/>
<feature type="transmembrane region" description="Helical" evidence="1">
    <location>
        <begin position="168"/>
        <end position="185"/>
    </location>
</feature>
<evidence type="ECO:0000313" key="2">
    <source>
        <dbReference type="EMBL" id="SNS35104.1"/>
    </source>
</evidence>
<feature type="transmembrane region" description="Helical" evidence="1">
    <location>
        <begin position="289"/>
        <end position="307"/>
    </location>
</feature>
<organism evidence="2 3">
    <name type="scientific">Granulicella rosea</name>
    <dbReference type="NCBI Taxonomy" id="474952"/>
    <lineage>
        <taxon>Bacteria</taxon>
        <taxon>Pseudomonadati</taxon>
        <taxon>Acidobacteriota</taxon>
        <taxon>Terriglobia</taxon>
        <taxon>Terriglobales</taxon>
        <taxon>Acidobacteriaceae</taxon>
        <taxon>Granulicella</taxon>
    </lineage>
</organism>
<dbReference type="OrthoDB" id="116789at2"/>
<name>A0A239DU68_9BACT</name>
<keyword evidence="3" id="KW-1185">Reference proteome</keyword>
<accession>A0A239DU68</accession>
<reference evidence="2 3" key="1">
    <citation type="submission" date="2017-06" db="EMBL/GenBank/DDBJ databases">
        <authorList>
            <person name="Kim H.J."/>
            <person name="Triplett B.A."/>
        </authorList>
    </citation>
    <scope>NUCLEOTIDE SEQUENCE [LARGE SCALE GENOMIC DNA]</scope>
    <source>
        <strain evidence="2 3">DSM 18704</strain>
    </source>
</reference>
<keyword evidence="1" id="KW-0812">Transmembrane</keyword>